<feature type="domain" description="Mandelate racemase/muconate lactonizing enzyme C-terminal" evidence="2">
    <location>
        <begin position="155"/>
        <end position="265"/>
    </location>
</feature>
<reference evidence="3 4" key="1">
    <citation type="submission" date="2017-10" db="EMBL/GenBank/DDBJ databases">
        <title>Sedimentibacterium mangrovi gen. nov., sp. nov., a novel member of family Phyllobacteriacea isolated from mangrove sediment.</title>
        <authorList>
            <person name="Liao H."/>
            <person name="Tian Y."/>
        </authorList>
    </citation>
    <scope>NUCLEOTIDE SEQUENCE [LARGE SCALE GENOMIC DNA]</scope>
    <source>
        <strain evidence="3 4">X9-2-2</strain>
    </source>
</reference>
<gene>
    <name evidence="3" type="ORF">CSC94_15565</name>
</gene>
<dbReference type="AlphaFoldDB" id="A0A2G1QKH4"/>
<dbReference type="Pfam" id="PF13378">
    <property type="entry name" value="MR_MLE_C"/>
    <property type="match status" value="1"/>
</dbReference>
<proteinExistence type="predicted"/>
<dbReference type="Gene3D" id="3.30.390.10">
    <property type="entry name" value="Enolase-like, N-terminal domain"/>
    <property type="match status" value="1"/>
</dbReference>
<keyword evidence="4" id="KW-1185">Reference proteome</keyword>
<dbReference type="InterPro" id="IPR034593">
    <property type="entry name" value="DgoD-like"/>
</dbReference>
<protein>
    <submittedName>
        <fullName evidence="3">Dehydratase</fullName>
    </submittedName>
</protein>
<dbReference type="CDD" id="cd03316">
    <property type="entry name" value="MR_like"/>
    <property type="match status" value="1"/>
</dbReference>
<dbReference type="InterPro" id="IPR036849">
    <property type="entry name" value="Enolase-like_C_sf"/>
</dbReference>
<dbReference type="Proteomes" id="UP000221168">
    <property type="component" value="Unassembled WGS sequence"/>
</dbReference>
<dbReference type="InterPro" id="IPR013341">
    <property type="entry name" value="Mandelate_racemase_N_dom"/>
</dbReference>
<comment type="caution">
    <text evidence="3">The sequence shown here is derived from an EMBL/GenBank/DDBJ whole genome shotgun (WGS) entry which is preliminary data.</text>
</comment>
<dbReference type="InterPro" id="IPR013342">
    <property type="entry name" value="Mandelate_racemase_C"/>
</dbReference>
<sequence>MSVITSIKTLRLDEFPNLLWVVVEDDRGHTGLGETFFGARAVEAWIHETAAAKLVGQDAEPEPARMALTPEVGSQGAGVEMRGISAIDIALWDLKARRHDEPVWQAMGGRCRKAIRTYNTCAGYGYVRSTAGQTSSNWGIGSGATGPYEDLQAFLTDAGALARSLLSEGINGMKIWPFDRYAERSAGQNILPAELEEGLKPFRQIRDAVGNDIDIMLEMHSFWNQPAALQIAEAVAPYDIYWIEDAVRMQGVSALADFRARSPIRVTASETIAGRHQFRELLEADAADFVMLDLGWCGGLTEGKAIAALADAWHRPIAPHDCTGPVVYAASCHLSVHARNAVIQESVRALYTGWYTEVADGLPVVADGMVAPAERPGHGITLKPGAFERADATVMESR</sequence>
<evidence type="ECO:0000256" key="1">
    <source>
        <dbReference type="ARBA" id="ARBA00023239"/>
    </source>
</evidence>
<evidence type="ECO:0000313" key="3">
    <source>
        <dbReference type="EMBL" id="PHP66027.1"/>
    </source>
</evidence>
<dbReference type="OrthoDB" id="9802699at2"/>
<evidence type="ECO:0000259" key="2">
    <source>
        <dbReference type="SMART" id="SM00922"/>
    </source>
</evidence>
<dbReference type="SUPFAM" id="SSF51604">
    <property type="entry name" value="Enolase C-terminal domain-like"/>
    <property type="match status" value="1"/>
</dbReference>
<dbReference type="SFLD" id="SFLDG00179">
    <property type="entry name" value="mandelate_racemase"/>
    <property type="match status" value="1"/>
</dbReference>
<keyword evidence="1" id="KW-0456">Lyase</keyword>
<dbReference type="PANTHER" id="PTHR48080">
    <property type="entry name" value="D-GALACTONATE DEHYDRATASE-RELATED"/>
    <property type="match status" value="1"/>
</dbReference>
<organism evidence="3 4">
    <name type="scientific">Zhengella mangrovi</name>
    <dbReference type="NCBI Taxonomy" id="1982044"/>
    <lineage>
        <taxon>Bacteria</taxon>
        <taxon>Pseudomonadati</taxon>
        <taxon>Pseudomonadota</taxon>
        <taxon>Alphaproteobacteria</taxon>
        <taxon>Hyphomicrobiales</taxon>
        <taxon>Notoacmeibacteraceae</taxon>
        <taxon>Zhengella</taxon>
    </lineage>
</organism>
<dbReference type="Gene3D" id="3.20.20.120">
    <property type="entry name" value="Enolase-like C-terminal domain"/>
    <property type="match status" value="1"/>
</dbReference>
<dbReference type="InterPro" id="IPR029065">
    <property type="entry name" value="Enolase_C-like"/>
</dbReference>
<dbReference type="SMART" id="SM00922">
    <property type="entry name" value="MR_MLE"/>
    <property type="match status" value="1"/>
</dbReference>
<dbReference type="SUPFAM" id="SSF54826">
    <property type="entry name" value="Enolase N-terminal domain-like"/>
    <property type="match status" value="1"/>
</dbReference>
<dbReference type="RefSeq" id="WP_099307292.1">
    <property type="nucleotide sequence ID" value="NZ_PDVP01000010.1"/>
</dbReference>
<dbReference type="PANTHER" id="PTHR48080:SF2">
    <property type="entry name" value="D-GALACTONATE DEHYDRATASE"/>
    <property type="match status" value="1"/>
</dbReference>
<dbReference type="GO" id="GO:0016829">
    <property type="term" value="F:lyase activity"/>
    <property type="evidence" value="ECO:0007669"/>
    <property type="project" value="UniProtKB-KW"/>
</dbReference>
<accession>A0A2G1QKH4</accession>
<dbReference type="InterPro" id="IPR029017">
    <property type="entry name" value="Enolase-like_N"/>
</dbReference>
<name>A0A2G1QKH4_9HYPH</name>
<evidence type="ECO:0000313" key="4">
    <source>
        <dbReference type="Proteomes" id="UP000221168"/>
    </source>
</evidence>
<dbReference type="EMBL" id="PDVP01000010">
    <property type="protein sequence ID" value="PHP66027.1"/>
    <property type="molecule type" value="Genomic_DNA"/>
</dbReference>
<dbReference type="SFLD" id="SFLDS00001">
    <property type="entry name" value="Enolase"/>
    <property type="match status" value="1"/>
</dbReference>
<dbReference type="Pfam" id="PF02746">
    <property type="entry name" value="MR_MLE_N"/>
    <property type="match status" value="1"/>
</dbReference>